<organism evidence="2">
    <name type="scientific">Aquifex aeolicus</name>
    <dbReference type="NCBI Taxonomy" id="63363"/>
    <lineage>
        <taxon>Bacteria</taxon>
        <taxon>Pseudomonadati</taxon>
        <taxon>Aquificota</taxon>
        <taxon>Aquificia</taxon>
        <taxon>Aquificales</taxon>
        <taxon>Aquificaceae</taxon>
        <taxon>Aquifex</taxon>
    </lineage>
</organism>
<evidence type="ECO:0000256" key="1">
    <source>
        <dbReference type="SAM" id="SignalP"/>
    </source>
</evidence>
<comment type="caution">
    <text evidence="2">The sequence shown here is derived from an EMBL/GenBank/DDBJ whole genome shotgun (WGS) entry which is preliminary data.</text>
</comment>
<proteinExistence type="predicted"/>
<dbReference type="Proteomes" id="UP000885792">
    <property type="component" value="Unassembled WGS sequence"/>
</dbReference>
<dbReference type="AlphaFoldDB" id="A0A7C5L4T2"/>
<keyword evidence="1" id="KW-0732">Signal</keyword>
<name>A0A7C5L4T2_AQUAO</name>
<gene>
    <name evidence="2" type="ORF">ENJ61_00730</name>
</gene>
<dbReference type="EMBL" id="DRNB01000020">
    <property type="protein sequence ID" value="HHJ63411.1"/>
    <property type="molecule type" value="Genomic_DNA"/>
</dbReference>
<sequence>MVFAALLLLLGGAHALEVPDKCDLRFRKCVFDCVQEFPLDKTKRKGCETRCQLDRALCKTRRGIEKLGDSVRDFLEGFSKE</sequence>
<feature type="signal peptide" evidence="1">
    <location>
        <begin position="1"/>
        <end position="15"/>
    </location>
</feature>
<accession>A0A7C5L4T2</accession>
<reference evidence="2" key="1">
    <citation type="journal article" date="2020" name="mSystems">
        <title>Genome- and Community-Level Interaction Insights into Carbon Utilization and Element Cycling Functions of Hydrothermarchaeota in Hydrothermal Sediment.</title>
        <authorList>
            <person name="Zhou Z."/>
            <person name="Liu Y."/>
            <person name="Xu W."/>
            <person name="Pan J."/>
            <person name="Luo Z.H."/>
            <person name="Li M."/>
        </authorList>
    </citation>
    <scope>NUCLEOTIDE SEQUENCE [LARGE SCALE GENOMIC DNA]</scope>
    <source>
        <strain evidence="2">HyVt-501</strain>
    </source>
</reference>
<protein>
    <submittedName>
        <fullName evidence="2">Uncharacterized protein</fullName>
    </submittedName>
</protein>
<evidence type="ECO:0000313" key="2">
    <source>
        <dbReference type="EMBL" id="HHJ63411.1"/>
    </source>
</evidence>
<feature type="chain" id="PRO_5027609341" evidence="1">
    <location>
        <begin position="16"/>
        <end position="81"/>
    </location>
</feature>